<dbReference type="Gene3D" id="2.60.40.10">
    <property type="entry name" value="Immunoglobulins"/>
    <property type="match status" value="1"/>
</dbReference>
<dbReference type="PROSITE" id="PS50853">
    <property type="entry name" value="FN3"/>
    <property type="match status" value="1"/>
</dbReference>
<evidence type="ECO:0000256" key="1">
    <source>
        <dbReference type="ARBA" id="ARBA00011073"/>
    </source>
</evidence>
<feature type="active site" description="Charge relay system" evidence="6">
    <location>
        <position position="137"/>
    </location>
</feature>
<name>A0ABV2TUC6_9FLAO</name>
<keyword evidence="3" id="KW-0732">Signal</keyword>
<evidence type="ECO:0000256" key="3">
    <source>
        <dbReference type="ARBA" id="ARBA00022729"/>
    </source>
</evidence>
<keyword evidence="2 6" id="KW-0645">Protease</keyword>
<evidence type="ECO:0000256" key="6">
    <source>
        <dbReference type="PROSITE-ProRule" id="PRU01240"/>
    </source>
</evidence>
<keyword evidence="9" id="KW-1185">Reference proteome</keyword>
<evidence type="ECO:0000259" key="7">
    <source>
        <dbReference type="PROSITE" id="PS50853"/>
    </source>
</evidence>
<reference evidence="8 9" key="1">
    <citation type="submission" date="2024-07" db="EMBL/GenBank/DDBJ databases">
        <title>The genome sequence of type strain Sediminicola luteus GDMCC 1.2596T.</title>
        <authorList>
            <person name="Liu Y."/>
        </authorList>
    </citation>
    <scope>NUCLEOTIDE SEQUENCE [LARGE SCALE GENOMIC DNA]</scope>
    <source>
        <strain evidence="8 9">GDMCC 1.2596</strain>
    </source>
</reference>
<dbReference type="Pfam" id="PF18962">
    <property type="entry name" value="Por_Secre_tail"/>
    <property type="match status" value="1"/>
</dbReference>
<comment type="caution">
    <text evidence="8">The sequence shown here is derived from an EMBL/GenBank/DDBJ whole genome shotgun (WGS) entry which is preliminary data.</text>
</comment>
<evidence type="ECO:0000313" key="8">
    <source>
        <dbReference type="EMBL" id="MET7028868.1"/>
    </source>
</evidence>
<dbReference type="PANTHER" id="PTHR43399:SF4">
    <property type="entry name" value="CELL WALL-ASSOCIATED PROTEASE"/>
    <property type="match status" value="1"/>
</dbReference>
<dbReference type="CDD" id="cd00063">
    <property type="entry name" value="FN3"/>
    <property type="match status" value="1"/>
</dbReference>
<dbReference type="InterPro" id="IPR051048">
    <property type="entry name" value="Peptidase_S8/S53_subtilisin"/>
</dbReference>
<dbReference type="InterPro" id="IPR008979">
    <property type="entry name" value="Galactose-bd-like_sf"/>
</dbReference>
<dbReference type="EMBL" id="JBEWYP010000002">
    <property type="protein sequence ID" value="MET7028868.1"/>
    <property type="molecule type" value="Genomic_DNA"/>
</dbReference>
<dbReference type="PROSITE" id="PS51892">
    <property type="entry name" value="SUBTILASE"/>
    <property type="match status" value="1"/>
</dbReference>
<dbReference type="SUPFAM" id="SSF49785">
    <property type="entry name" value="Galactose-binding domain-like"/>
    <property type="match status" value="1"/>
</dbReference>
<dbReference type="InterPro" id="IPR023828">
    <property type="entry name" value="Peptidase_S8_Ser-AS"/>
</dbReference>
<feature type="active site" description="Charge relay system" evidence="6">
    <location>
        <position position="352"/>
    </location>
</feature>
<feature type="domain" description="Fibronectin type-III" evidence="7">
    <location>
        <begin position="558"/>
        <end position="644"/>
    </location>
</feature>
<dbReference type="PANTHER" id="PTHR43399">
    <property type="entry name" value="SUBTILISIN-RELATED"/>
    <property type="match status" value="1"/>
</dbReference>
<dbReference type="SUPFAM" id="SSF49265">
    <property type="entry name" value="Fibronectin type III"/>
    <property type="match status" value="1"/>
</dbReference>
<dbReference type="NCBIfam" id="TIGR04183">
    <property type="entry name" value="Por_Secre_tail"/>
    <property type="match status" value="1"/>
</dbReference>
<dbReference type="InterPro" id="IPR026444">
    <property type="entry name" value="Secre_tail"/>
</dbReference>
<dbReference type="InterPro" id="IPR015500">
    <property type="entry name" value="Peptidase_S8_subtilisin-rel"/>
</dbReference>
<dbReference type="InterPro" id="IPR013783">
    <property type="entry name" value="Ig-like_fold"/>
</dbReference>
<dbReference type="Proteomes" id="UP001549773">
    <property type="component" value="Unassembled WGS sequence"/>
</dbReference>
<proteinExistence type="inferred from homology"/>
<keyword evidence="4 6" id="KW-0378">Hydrolase</keyword>
<protein>
    <submittedName>
        <fullName evidence="8">S8 family serine peptidase</fullName>
    </submittedName>
</protein>
<keyword evidence="5 6" id="KW-0720">Serine protease</keyword>
<sequence>MDTNIPTSLPTCKRIVLTLTLLASFLTFGQNRQQALQIQEEYIGSKIQSFTSELKKDFTTSRSKMLSMAKANGWKLSETLENGNFVELQDVGPDGSPIYYSTFSDNVSQVSRASALYSNGSLHLDLSGEGMQVGVWDGGVALASHQEFDTRANIGDAGNTISAHATMVMGTLIASGVKEKAKGVAYKANATTHDWSRDKIEVAEAAANGLLLSNHSYGIKSDRVPEWYFGSYIKVSQDWDKIMFNAPYYLMVSAAGNAQRMGDNSQPIYGKSSDGFDLMLGFAASKNGVTVAAADTRINTDGSLASATVANYSNFGPMDDSRIKPDIAGGGNNIYAANSSSASSYDTSSGTSMATPGITGSMLLLQEYYERLNATFMKAATLKGIVLHTADDVDAPGPDFKMGWGVMNTAKAAELITNKDYASIISEETLNDGETFSITVTADGNNPLKASISWTDPAAEYVNRGILNDVTPALVNDLDIRILKDGKEFLPWKLSAANATAAATKGDNYVDPFERVEIDNASGEYTIIVTNKGSLKDQSQNFSILVSGIKTNDCKINVPTGVSLDEATEEAVNVTWNAQVDALFEIQYREIGKADWNVDYQYETTNALKGLVKGKTYEVRLRTFCSANVMSEFTSELEFTFDGASTQMEEEIVMEELSISEPLKLAIYPNPAVEQISIDSAVSQNARFSIVNTMGLTVKTGEASQRKIDVANLAAGLYILTVQDLEGVKSTKFYKS</sequence>
<gene>
    <name evidence="8" type="ORF">ABXZ32_05655</name>
</gene>
<evidence type="ECO:0000256" key="4">
    <source>
        <dbReference type="ARBA" id="ARBA00022801"/>
    </source>
</evidence>
<dbReference type="Gene3D" id="2.60.120.380">
    <property type="match status" value="1"/>
</dbReference>
<dbReference type="InterPro" id="IPR036852">
    <property type="entry name" value="Peptidase_S8/S53_dom_sf"/>
</dbReference>
<dbReference type="PRINTS" id="PR00723">
    <property type="entry name" value="SUBTILISIN"/>
</dbReference>
<dbReference type="Gene3D" id="3.40.50.200">
    <property type="entry name" value="Peptidase S8/S53 domain"/>
    <property type="match status" value="1"/>
</dbReference>
<accession>A0ABV2TUC6</accession>
<dbReference type="InterPro" id="IPR000209">
    <property type="entry name" value="Peptidase_S8/S53_dom"/>
</dbReference>
<comment type="similarity">
    <text evidence="1 6">Belongs to the peptidase S8 family.</text>
</comment>
<dbReference type="Pfam" id="PF00041">
    <property type="entry name" value="fn3"/>
    <property type="match status" value="1"/>
</dbReference>
<organism evidence="8 9">
    <name type="scientific">Sediminicola luteus</name>
    <dbReference type="NCBI Taxonomy" id="319238"/>
    <lineage>
        <taxon>Bacteria</taxon>
        <taxon>Pseudomonadati</taxon>
        <taxon>Bacteroidota</taxon>
        <taxon>Flavobacteriia</taxon>
        <taxon>Flavobacteriales</taxon>
        <taxon>Flavobacteriaceae</taxon>
        <taxon>Sediminicola</taxon>
    </lineage>
</organism>
<dbReference type="InterPro" id="IPR036116">
    <property type="entry name" value="FN3_sf"/>
</dbReference>
<dbReference type="InterPro" id="IPR003961">
    <property type="entry name" value="FN3_dom"/>
</dbReference>
<evidence type="ECO:0000256" key="5">
    <source>
        <dbReference type="ARBA" id="ARBA00022825"/>
    </source>
</evidence>
<dbReference type="SUPFAM" id="SSF52743">
    <property type="entry name" value="Subtilisin-like"/>
    <property type="match status" value="1"/>
</dbReference>
<dbReference type="PROSITE" id="PS00138">
    <property type="entry name" value="SUBTILASE_SER"/>
    <property type="match status" value="1"/>
</dbReference>
<evidence type="ECO:0000256" key="2">
    <source>
        <dbReference type="ARBA" id="ARBA00022670"/>
    </source>
</evidence>
<dbReference type="RefSeq" id="WP_354617696.1">
    <property type="nucleotide sequence ID" value="NZ_JBEWYP010000002.1"/>
</dbReference>
<feature type="active site" description="Charge relay system" evidence="6">
    <location>
        <position position="164"/>
    </location>
</feature>
<dbReference type="Pfam" id="PF00082">
    <property type="entry name" value="Peptidase_S8"/>
    <property type="match status" value="1"/>
</dbReference>
<evidence type="ECO:0000313" key="9">
    <source>
        <dbReference type="Proteomes" id="UP001549773"/>
    </source>
</evidence>